<accession>A0A8S5UCX9</accession>
<dbReference type="EMBL" id="BK016064">
    <property type="protein sequence ID" value="DAF92333.1"/>
    <property type="molecule type" value="Genomic_DNA"/>
</dbReference>
<proteinExistence type="predicted"/>
<sequence length="30" mass="3495">MSVIEIFQIKIACADRLHRLFCCQNNGRTN</sequence>
<organism evidence="1">
    <name type="scientific">Myoviridae sp. ctBvM24</name>
    <dbReference type="NCBI Taxonomy" id="2825050"/>
    <lineage>
        <taxon>Viruses</taxon>
        <taxon>Duplodnaviria</taxon>
        <taxon>Heunggongvirae</taxon>
        <taxon>Uroviricota</taxon>
        <taxon>Caudoviricetes</taxon>
    </lineage>
</organism>
<name>A0A8S5UCX9_9CAUD</name>
<reference evidence="1" key="1">
    <citation type="journal article" date="2021" name="Proc. Natl. Acad. Sci. U.S.A.">
        <title>A Catalog of Tens of Thousands of Viruses from Human Metagenomes Reveals Hidden Associations with Chronic Diseases.</title>
        <authorList>
            <person name="Tisza M.J."/>
            <person name="Buck C.B."/>
        </authorList>
    </citation>
    <scope>NUCLEOTIDE SEQUENCE</scope>
    <source>
        <strain evidence="1">CtBvM24</strain>
    </source>
</reference>
<evidence type="ECO:0000313" key="1">
    <source>
        <dbReference type="EMBL" id="DAF92333.1"/>
    </source>
</evidence>
<protein>
    <submittedName>
        <fullName evidence="1">Uncharacterized protein</fullName>
    </submittedName>
</protein>